<evidence type="ECO:0000256" key="2">
    <source>
        <dbReference type="ARBA" id="ARBA00009749"/>
    </source>
</evidence>
<comment type="subcellular location">
    <subcellularLocation>
        <location evidence="1">Membrane</location>
        <topology evidence="1">Multi-pass membrane protein</topology>
    </subcellularLocation>
</comment>
<accession>A0AAX4PEQ7</accession>
<keyword evidence="4 8" id="KW-0812">Transmembrane</keyword>
<dbReference type="AlphaFoldDB" id="A0AAX4PEQ7"/>
<dbReference type="GO" id="GO:0008324">
    <property type="term" value="F:monoatomic cation transmembrane transporter activity"/>
    <property type="evidence" value="ECO:0007669"/>
    <property type="project" value="InterPro"/>
</dbReference>
<feature type="domain" description="SLC41A/MgtE integral membrane" evidence="9">
    <location>
        <begin position="147"/>
        <end position="268"/>
    </location>
</feature>
<dbReference type="EMBL" id="CP151509">
    <property type="protein sequence ID" value="WZN64404.1"/>
    <property type="molecule type" value="Genomic_DNA"/>
</dbReference>
<dbReference type="Proteomes" id="UP001472866">
    <property type="component" value="Chromosome 09"/>
</dbReference>
<evidence type="ECO:0000256" key="7">
    <source>
        <dbReference type="ARBA" id="ARBA00023136"/>
    </source>
</evidence>
<gene>
    <name evidence="10" type="ORF">HKI87_09g59600</name>
</gene>
<dbReference type="SUPFAM" id="SSF161093">
    <property type="entry name" value="MgtE membrane domain-like"/>
    <property type="match status" value="1"/>
</dbReference>
<keyword evidence="5" id="KW-0460">Magnesium</keyword>
<sequence length="294" mass="31880">MPRCRSRGVELGSRHSLCLSRSLHRRWPCGRGRKRAPRVGRARCEASERGGKGAEESLEERCLGGDPDIELCVTDEEFEVDVMDPLSVRDKSTAALFGLVSKEVFDEAYTRGRWLVGLLVLQSSSSFVLDKFQELLKDHIVVTLFLTMLVGAGGNAGNQSAIKVIRGLATKKMDGSLENKLLVLGQQVQVGIFLGVSLATIGYLRVYLTNGSHENAFAISLSLFFIVLSSTVLGTTLPFLLFELGVDPANAGTSIQVIMDILGVTITCVTCNFVLTRFAETVAATPDALPLFPV</sequence>
<keyword evidence="3" id="KW-0813">Transport</keyword>
<evidence type="ECO:0000313" key="10">
    <source>
        <dbReference type="EMBL" id="WZN64404.1"/>
    </source>
</evidence>
<keyword evidence="6 8" id="KW-1133">Transmembrane helix</keyword>
<feature type="transmembrane region" description="Helical" evidence="8">
    <location>
        <begin position="181"/>
        <end position="204"/>
    </location>
</feature>
<dbReference type="InterPro" id="IPR006667">
    <property type="entry name" value="SLC41_membr_dom"/>
</dbReference>
<proteinExistence type="inferred from homology"/>
<reference evidence="10 11" key="1">
    <citation type="submission" date="2024-03" db="EMBL/GenBank/DDBJ databases">
        <title>Complete genome sequence of the green alga Chloropicon roscoffensis RCC1871.</title>
        <authorList>
            <person name="Lemieux C."/>
            <person name="Pombert J.-F."/>
            <person name="Otis C."/>
            <person name="Turmel M."/>
        </authorList>
    </citation>
    <scope>NUCLEOTIDE SEQUENCE [LARGE SCALE GENOMIC DNA]</scope>
    <source>
        <strain evidence="10 11">RCC1871</strain>
    </source>
</reference>
<evidence type="ECO:0000256" key="4">
    <source>
        <dbReference type="ARBA" id="ARBA00022692"/>
    </source>
</evidence>
<keyword evidence="11" id="KW-1185">Reference proteome</keyword>
<dbReference type="PANTHER" id="PTHR41394:SF5">
    <property type="entry name" value="SLC41A_MGTE INTEGRAL MEMBRANE DOMAIN-CONTAINING PROTEIN"/>
    <property type="match status" value="1"/>
</dbReference>
<dbReference type="GO" id="GO:0016020">
    <property type="term" value="C:membrane"/>
    <property type="evidence" value="ECO:0007669"/>
    <property type="project" value="UniProtKB-SubCell"/>
</dbReference>
<dbReference type="Gene3D" id="1.10.357.20">
    <property type="entry name" value="SLC41 divalent cation transporters, integral membrane domain"/>
    <property type="match status" value="1"/>
</dbReference>
<name>A0AAX4PEQ7_9CHLO</name>
<organism evidence="10 11">
    <name type="scientific">Chloropicon roscoffensis</name>
    <dbReference type="NCBI Taxonomy" id="1461544"/>
    <lineage>
        <taxon>Eukaryota</taxon>
        <taxon>Viridiplantae</taxon>
        <taxon>Chlorophyta</taxon>
        <taxon>Chloropicophyceae</taxon>
        <taxon>Chloropicales</taxon>
        <taxon>Chloropicaceae</taxon>
        <taxon>Chloropicon</taxon>
    </lineage>
</organism>
<evidence type="ECO:0000256" key="3">
    <source>
        <dbReference type="ARBA" id="ARBA00022448"/>
    </source>
</evidence>
<keyword evidence="7 8" id="KW-0472">Membrane</keyword>
<evidence type="ECO:0000256" key="6">
    <source>
        <dbReference type="ARBA" id="ARBA00022989"/>
    </source>
</evidence>
<evidence type="ECO:0000256" key="8">
    <source>
        <dbReference type="SAM" id="Phobius"/>
    </source>
</evidence>
<feature type="transmembrane region" description="Helical" evidence="8">
    <location>
        <begin position="216"/>
        <end position="242"/>
    </location>
</feature>
<evidence type="ECO:0000313" key="11">
    <source>
        <dbReference type="Proteomes" id="UP001472866"/>
    </source>
</evidence>
<protein>
    <submittedName>
        <fullName evidence="10">Divalent cation transporter</fullName>
    </submittedName>
</protein>
<dbReference type="Pfam" id="PF01769">
    <property type="entry name" value="MgtE"/>
    <property type="match status" value="1"/>
</dbReference>
<evidence type="ECO:0000256" key="1">
    <source>
        <dbReference type="ARBA" id="ARBA00004141"/>
    </source>
</evidence>
<comment type="similarity">
    <text evidence="2">Belongs to the SLC41A transporter family.</text>
</comment>
<feature type="transmembrane region" description="Helical" evidence="8">
    <location>
        <begin position="254"/>
        <end position="275"/>
    </location>
</feature>
<dbReference type="PANTHER" id="PTHR41394">
    <property type="entry name" value="MAGNESIUM TRANSPORTER MGTE"/>
    <property type="match status" value="1"/>
</dbReference>
<evidence type="ECO:0000256" key="5">
    <source>
        <dbReference type="ARBA" id="ARBA00022842"/>
    </source>
</evidence>
<dbReference type="InterPro" id="IPR036739">
    <property type="entry name" value="SLC41_membr_dom_sf"/>
</dbReference>
<evidence type="ECO:0000259" key="9">
    <source>
        <dbReference type="Pfam" id="PF01769"/>
    </source>
</evidence>